<dbReference type="InterPro" id="IPR036179">
    <property type="entry name" value="Ig-like_dom_sf"/>
</dbReference>
<dbReference type="Gene3D" id="2.60.40.10">
    <property type="entry name" value="Immunoglobulins"/>
    <property type="match status" value="2"/>
</dbReference>
<dbReference type="Proteomes" id="UP001187415">
    <property type="component" value="Unassembled WGS sequence"/>
</dbReference>
<keyword evidence="8" id="KW-1133">Transmembrane helix</keyword>
<dbReference type="SMART" id="SM00409">
    <property type="entry name" value="IG"/>
    <property type="match status" value="2"/>
</dbReference>
<feature type="domain" description="Ig-like" evidence="10">
    <location>
        <begin position="126"/>
        <end position="223"/>
    </location>
</feature>
<evidence type="ECO:0000256" key="9">
    <source>
        <dbReference type="SAM" id="SignalP"/>
    </source>
</evidence>
<dbReference type="InterPro" id="IPR013106">
    <property type="entry name" value="Ig_V-set"/>
</dbReference>
<evidence type="ECO:0000259" key="10">
    <source>
        <dbReference type="PROSITE" id="PS50835"/>
    </source>
</evidence>
<dbReference type="CDD" id="cd00099">
    <property type="entry name" value="IgV"/>
    <property type="match status" value="2"/>
</dbReference>
<protein>
    <recommendedName>
        <fullName evidence="10">Ig-like domain-containing protein</fullName>
    </recommendedName>
</protein>
<keyword evidence="3 9" id="KW-0732">Signal</keyword>
<keyword evidence="5 8" id="KW-0472">Membrane</keyword>
<name>A0AA88SSS3_CHASR</name>
<comment type="caution">
    <text evidence="11">The sequence shown here is derived from an EMBL/GenBank/DDBJ whole genome shotgun (WGS) entry which is preliminary data.</text>
</comment>
<feature type="chain" id="PRO_5041642340" description="Ig-like domain-containing protein" evidence="9">
    <location>
        <begin position="17"/>
        <end position="343"/>
    </location>
</feature>
<evidence type="ECO:0000256" key="3">
    <source>
        <dbReference type="ARBA" id="ARBA00022729"/>
    </source>
</evidence>
<dbReference type="InterPro" id="IPR052051">
    <property type="entry name" value="TCR_complex_component"/>
</dbReference>
<evidence type="ECO:0000256" key="6">
    <source>
        <dbReference type="ARBA" id="ARBA00023157"/>
    </source>
</evidence>
<dbReference type="Pfam" id="PF07686">
    <property type="entry name" value="V-set"/>
    <property type="match status" value="2"/>
</dbReference>
<feature type="domain" description="Ig-like" evidence="10">
    <location>
        <begin position="26"/>
        <end position="107"/>
    </location>
</feature>
<keyword evidence="7" id="KW-0325">Glycoprotein</keyword>
<dbReference type="InterPro" id="IPR013783">
    <property type="entry name" value="Ig-like_fold"/>
</dbReference>
<evidence type="ECO:0000256" key="5">
    <source>
        <dbReference type="ARBA" id="ARBA00023136"/>
    </source>
</evidence>
<feature type="signal peptide" evidence="9">
    <location>
        <begin position="1"/>
        <end position="16"/>
    </location>
</feature>
<keyword evidence="8" id="KW-0812">Transmembrane</keyword>
<organism evidence="11 12">
    <name type="scientific">Channa striata</name>
    <name type="common">Snakehead murrel</name>
    <name type="synonym">Ophicephalus striatus</name>
    <dbReference type="NCBI Taxonomy" id="64152"/>
    <lineage>
        <taxon>Eukaryota</taxon>
        <taxon>Metazoa</taxon>
        <taxon>Chordata</taxon>
        <taxon>Craniata</taxon>
        <taxon>Vertebrata</taxon>
        <taxon>Euteleostomi</taxon>
        <taxon>Actinopterygii</taxon>
        <taxon>Neopterygii</taxon>
        <taxon>Teleostei</taxon>
        <taxon>Neoteleostei</taxon>
        <taxon>Acanthomorphata</taxon>
        <taxon>Anabantaria</taxon>
        <taxon>Anabantiformes</taxon>
        <taxon>Channoidei</taxon>
        <taxon>Channidae</taxon>
        <taxon>Channa</taxon>
    </lineage>
</organism>
<dbReference type="PANTHER" id="PTHR19433">
    <property type="entry name" value="T-CELL RECEPTOR ALPHA CHAIN V REGION-RELATED"/>
    <property type="match status" value="1"/>
</dbReference>
<evidence type="ECO:0000256" key="7">
    <source>
        <dbReference type="ARBA" id="ARBA00023180"/>
    </source>
</evidence>
<dbReference type="InterPro" id="IPR003599">
    <property type="entry name" value="Ig_sub"/>
</dbReference>
<evidence type="ECO:0000256" key="8">
    <source>
        <dbReference type="SAM" id="Phobius"/>
    </source>
</evidence>
<sequence length="343" mass="38330">MVLLWITLFLLHRGYALISVTTVRLGEPVTFTCLFPEHSNTRVKWYKQRVGDNPTLVTTLMKGTTNPTFEQGFSKSRFHVNHNTSKTTLTIVRTDRADEAVYYCAVSTWSTDQWNGTYLFFKESIQRTYTVAQWPTASDPVRPGDSVTLHCSVLSDAENKTCPGEPSVHWFWVTSNTFLPNIFYTDGNKSESCDDRSDTLKSCVYRFSKTINASDAGIYYCAIAACGEVIFGNGTKLDIEGAILSSAPFGNITLLLLCAVLLITGIATAFFIYANNKNKCECCIADLSHQEKIAKRNFKISKDAHIYSAAVFTMMKHGTGGRRDIKAVDKERIYAAVKAFDLN</sequence>
<keyword evidence="2" id="KW-1003">Cell membrane</keyword>
<accession>A0AA88SSS3</accession>
<feature type="transmembrane region" description="Helical" evidence="8">
    <location>
        <begin position="252"/>
        <end position="274"/>
    </location>
</feature>
<keyword evidence="12" id="KW-1185">Reference proteome</keyword>
<evidence type="ECO:0000256" key="1">
    <source>
        <dbReference type="ARBA" id="ARBA00004236"/>
    </source>
</evidence>
<dbReference type="AlphaFoldDB" id="A0AA88SSS3"/>
<dbReference type="PANTHER" id="PTHR19433:SF127">
    <property type="entry name" value="NITR9"/>
    <property type="match status" value="1"/>
</dbReference>
<evidence type="ECO:0000256" key="4">
    <source>
        <dbReference type="ARBA" id="ARBA00022859"/>
    </source>
</evidence>
<evidence type="ECO:0000313" key="11">
    <source>
        <dbReference type="EMBL" id="KAK2848687.1"/>
    </source>
</evidence>
<evidence type="ECO:0000313" key="12">
    <source>
        <dbReference type="Proteomes" id="UP001187415"/>
    </source>
</evidence>
<dbReference type="GO" id="GO:0002376">
    <property type="term" value="P:immune system process"/>
    <property type="evidence" value="ECO:0007669"/>
    <property type="project" value="UniProtKB-KW"/>
</dbReference>
<dbReference type="PROSITE" id="PS50835">
    <property type="entry name" value="IG_LIKE"/>
    <property type="match status" value="2"/>
</dbReference>
<reference evidence="11" key="1">
    <citation type="submission" date="2023-07" db="EMBL/GenBank/DDBJ databases">
        <title>Chromosome-level Genome Assembly of Striped Snakehead (Channa striata).</title>
        <authorList>
            <person name="Liu H."/>
        </authorList>
    </citation>
    <scope>NUCLEOTIDE SEQUENCE</scope>
    <source>
        <strain evidence="11">Gz</strain>
        <tissue evidence="11">Muscle</tissue>
    </source>
</reference>
<comment type="subcellular location">
    <subcellularLocation>
        <location evidence="1">Cell membrane</location>
    </subcellularLocation>
</comment>
<dbReference type="InterPro" id="IPR007110">
    <property type="entry name" value="Ig-like_dom"/>
</dbReference>
<evidence type="ECO:0000256" key="2">
    <source>
        <dbReference type="ARBA" id="ARBA00022475"/>
    </source>
</evidence>
<dbReference type="EMBL" id="JAUPFM010000006">
    <property type="protein sequence ID" value="KAK2848687.1"/>
    <property type="molecule type" value="Genomic_DNA"/>
</dbReference>
<gene>
    <name evidence="11" type="ORF">Q5P01_008521</name>
</gene>
<dbReference type="SUPFAM" id="SSF48726">
    <property type="entry name" value="Immunoglobulin"/>
    <property type="match status" value="2"/>
</dbReference>
<dbReference type="GO" id="GO:0005886">
    <property type="term" value="C:plasma membrane"/>
    <property type="evidence" value="ECO:0007669"/>
    <property type="project" value="UniProtKB-SubCell"/>
</dbReference>
<dbReference type="GO" id="GO:0009617">
    <property type="term" value="P:response to bacterium"/>
    <property type="evidence" value="ECO:0007669"/>
    <property type="project" value="TreeGrafter"/>
</dbReference>
<keyword evidence="4" id="KW-0391">Immunity</keyword>
<keyword evidence="6" id="KW-1015">Disulfide bond</keyword>
<dbReference type="SMART" id="SM00406">
    <property type="entry name" value="IGv"/>
    <property type="match status" value="2"/>
</dbReference>
<proteinExistence type="predicted"/>